<dbReference type="RefSeq" id="WP_377415232.1">
    <property type="nucleotide sequence ID" value="NZ_JBHSRS010000084.1"/>
</dbReference>
<evidence type="ECO:0000256" key="5">
    <source>
        <dbReference type="ARBA" id="ARBA00023157"/>
    </source>
</evidence>
<dbReference type="Pfam" id="PF02265">
    <property type="entry name" value="S1-P1_nuclease"/>
    <property type="match status" value="1"/>
</dbReference>
<dbReference type="Proteomes" id="UP001596270">
    <property type="component" value="Unassembled WGS sequence"/>
</dbReference>
<gene>
    <name evidence="7" type="ORF">ACFQND_27265</name>
</gene>
<dbReference type="CDD" id="cd11010">
    <property type="entry name" value="S1-P1_nuclease"/>
    <property type="match status" value="1"/>
</dbReference>
<dbReference type="SUPFAM" id="SSF48537">
    <property type="entry name" value="Phospholipase C/P1 nuclease"/>
    <property type="match status" value="1"/>
</dbReference>
<organism evidence="7 8">
    <name type="scientific">Polaromonas aquatica</name>
    <dbReference type="NCBI Taxonomy" id="332657"/>
    <lineage>
        <taxon>Bacteria</taxon>
        <taxon>Pseudomonadati</taxon>
        <taxon>Pseudomonadota</taxon>
        <taxon>Betaproteobacteria</taxon>
        <taxon>Burkholderiales</taxon>
        <taxon>Comamonadaceae</taxon>
        <taxon>Polaromonas</taxon>
    </lineage>
</organism>
<dbReference type="Gene3D" id="1.10.575.10">
    <property type="entry name" value="P1 Nuclease"/>
    <property type="match status" value="1"/>
</dbReference>
<dbReference type="InterPro" id="IPR003154">
    <property type="entry name" value="S1/P1nuclease"/>
</dbReference>
<keyword evidence="8" id="KW-1185">Reference proteome</keyword>
<dbReference type="PANTHER" id="PTHR33146">
    <property type="entry name" value="ENDONUCLEASE 4"/>
    <property type="match status" value="1"/>
</dbReference>
<reference evidence="8" key="1">
    <citation type="journal article" date="2019" name="Int. J. Syst. Evol. Microbiol.">
        <title>The Global Catalogue of Microorganisms (GCM) 10K type strain sequencing project: providing services to taxonomists for standard genome sequencing and annotation.</title>
        <authorList>
            <consortium name="The Broad Institute Genomics Platform"/>
            <consortium name="The Broad Institute Genome Sequencing Center for Infectious Disease"/>
            <person name="Wu L."/>
            <person name="Ma J."/>
        </authorList>
    </citation>
    <scope>NUCLEOTIDE SEQUENCE [LARGE SCALE GENOMIC DNA]</scope>
    <source>
        <strain evidence="8">CCUG 39402</strain>
    </source>
</reference>
<dbReference type="InterPro" id="IPR008947">
    <property type="entry name" value="PLipase_C/P1_nuclease_dom_sf"/>
</dbReference>
<evidence type="ECO:0000256" key="2">
    <source>
        <dbReference type="ARBA" id="ARBA00022723"/>
    </source>
</evidence>
<proteinExistence type="predicted"/>
<name>A0ABW1U5T6_9BURK</name>
<keyword evidence="1" id="KW-0540">Nuclease</keyword>
<evidence type="ECO:0000313" key="7">
    <source>
        <dbReference type="EMBL" id="MFC6284943.1"/>
    </source>
</evidence>
<evidence type="ECO:0000256" key="4">
    <source>
        <dbReference type="ARBA" id="ARBA00022801"/>
    </source>
</evidence>
<evidence type="ECO:0000256" key="1">
    <source>
        <dbReference type="ARBA" id="ARBA00022722"/>
    </source>
</evidence>
<keyword evidence="6" id="KW-0325">Glycoprotein</keyword>
<keyword evidence="2" id="KW-0479">Metal-binding</keyword>
<keyword evidence="5" id="KW-1015">Disulfide bond</keyword>
<protein>
    <submittedName>
        <fullName evidence="7">S1/P1 nuclease</fullName>
    </submittedName>
</protein>
<comment type="caution">
    <text evidence="7">The sequence shown here is derived from an EMBL/GenBank/DDBJ whole genome shotgun (WGS) entry which is preliminary data.</text>
</comment>
<keyword evidence="4" id="KW-0378">Hydrolase</keyword>
<evidence type="ECO:0000313" key="8">
    <source>
        <dbReference type="Proteomes" id="UP001596270"/>
    </source>
</evidence>
<dbReference type="EMBL" id="JBHSRS010000084">
    <property type="protein sequence ID" value="MFC6284943.1"/>
    <property type="molecule type" value="Genomic_DNA"/>
</dbReference>
<accession>A0ABW1U5T6</accession>
<evidence type="ECO:0000256" key="6">
    <source>
        <dbReference type="ARBA" id="ARBA00023180"/>
    </source>
</evidence>
<sequence>MSLLPLWLHAWGATGHQVIGVLAEKQLGDKARIQVQRLLDLEPGSTLSSISTWADEHKNPTTARWHFLNFPRTSCSYGQSRDCPDGNCILGAIDRQVALLKSQAPQQAKLLALKYLIHFIGDLHQPLHLGYMDDKGGNLYQIQAYKKGSNLHSLWDSGLIRFISDDPQVWTDRLVHKPIPARVNLIDPVRVAEESCRIVATPGFYPDRKVGAAYVDRWTSVLEQQMVLAGARLARTLNGLWP</sequence>
<dbReference type="PANTHER" id="PTHR33146:SF26">
    <property type="entry name" value="ENDONUCLEASE 4"/>
    <property type="match status" value="1"/>
</dbReference>
<evidence type="ECO:0000256" key="3">
    <source>
        <dbReference type="ARBA" id="ARBA00022759"/>
    </source>
</evidence>
<keyword evidence="3" id="KW-0255">Endonuclease</keyword>